<evidence type="ECO:0000259" key="2">
    <source>
        <dbReference type="PROSITE" id="PS50181"/>
    </source>
</evidence>
<feature type="domain" description="F-box" evidence="2">
    <location>
        <begin position="1"/>
        <end position="48"/>
    </location>
</feature>
<feature type="region of interest" description="Disordered" evidence="1">
    <location>
        <begin position="210"/>
        <end position="255"/>
    </location>
</feature>
<dbReference type="AlphaFoldDB" id="A0A564YE29"/>
<dbReference type="Gene3D" id="1.20.1280.50">
    <property type="match status" value="1"/>
</dbReference>
<accession>A0A564YE29</accession>
<feature type="region of interest" description="Disordered" evidence="1">
    <location>
        <begin position="362"/>
        <end position="392"/>
    </location>
</feature>
<evidence type="ECO:0000256" key="1">
    <source>
        <dbReference type="SAM" id="MobiDB-lite"/>
    </source>
</evidence>
<name>A0A564YE29_HYMDI</name>
<dbReference type="EMBL" id="CABIJS010000177">
    <property type="protein sequence ID" value="VUZ45460.1"/>
    <property type="molecule type" value="Genomic_DNA"/>
</dbReference>
<dbReference type="InterPro" id="IPR036047">
    <property type="entry name" value="F-box-like_dom_sf"/>
</dbReference>
<evidence type="ECO:0000313" key="3">
    <source>
        <dbReference type="EMBL" id="VUZ45460.1"/>
    </source>
</evidence>
<protein>
    <recommendedName>
        <fullName evidence="2">F-box domain-containing protein</fullName>
    </recommendedName>
</protein>
<feature type="compositionally biased region" description="Pro residues" evidence="1">
    <location>
        <begin position="379"/>
        <end position="392"/>
    </location>
</feature>
<dbReference type="CDD" id="cd22100">
    <property type="entry name" value="F-box_FBXO28"/>
    <property type="match status" value="1"/>
</dbReference>
<feature type="compositionally biased region" description="Polar residues" evidence="1">
    <location>
        <begin position="363"/>
        <end position="376"/>
    </location>
</feature>
<evidence type="ECO:0000313" key="4">
    <source>
        <dbReference type="Proteomes" id="UP000321570"/>
    </source>
</evidence>
<reference evidence="3 4" key="1">
    <citation type="submission" date="2019-07" db="EMBL/GenBank/DDBJ databases">
        <authorList>
            <person name="Jastrzebski P J."/>
            <person name="Paukszto L."/>
            <person name="Jastrzebski P J."/>
        </authorList>
    </citation>
    <scope>NUCLEOTIDE SEQUENCE [LARGE SCALE GENOMIC DNA]</scope>
    <source>
        <strain evidence="3 4">WMS-il1</strain>
    </source>
</reference>
<dbReference type="PROSITE" id="PS50181">
    <property type="entry name" value="FBOX"/>
    <property type="match status" value="1"/>
</dbReference>
<dbReference type="InterPro" id="IPR039719">
    <property type="entry name" value="FBXO28"/>
</dbReference>
<dbReference type="GO" id="GO:0000209">
    <property type="term" value="P:protein polyubiquitination"/>
    <property type="evidence" value="ECO:0007669"/>
    <property type="project" value="TreeGrafter"/>
</dbReference>
<dbReference type="PANTHER" id="PTHR13252">
    <property type="entry name" value="F-BOX ONLY PROTEIN 28"/>
    <property type="match status" value="1"/>
</dbReference>
<feature type="compositionally biased region" description="Low complexity" evidence="1">
    <location>
        <begin position="210"/>
        <end position="226"/>
    </location>
</feature>
<sequence>MHIHEMPSDCLRKVFAFLSFHEVAQIRLVCRKFNVVAADLLKCEFCRLEQLVRDYRRELKLLLPRRESERRKHNMAGHADVLSAVETRISLLGMTIMRYVDEGYCSFFPGKVLDELRRVYVIIKSSTEPISRSTELLRELRDISSMAMEHFDEVLLPQIYESKLHRQQQSSNELAYQRRIRHLQSTSLLKNLSQSFPNLLDFGFGPPSSSSGGGPFSSASSQPSSSHGIIDPSAVNVLPSNSENHLSQHDESYESLSSDDSLIATLTKQMSTMQQTVVALATSQRDMNDKITRLNNMVISLGYRIHRLETGSEIPAPERRKVASLKRTHEDGEVLSNNIGEEACGPSEPKRRPREIHLVVKSGDQQALNLSTTSDQSSPLPPISHPPGPPTF</sequence>
<dbReference type="PANTHER" id="PTHR13252:SF9">
    <property type="entry name" value="F-BOX ONLY PROTEIN 28"/>
    <property type="match status" value="1"/>
</dbReference>
<dbReference type="SMART" id="SM00256">
    <property type="entry name" value="FBOX"/>
    <property type="match status" value="1"/>
</dbReference>
<gene>
    <name evidence="3" type="ORF">WMSIL1_LOCUS5465</name>
</gene>
<keyword evidence="4" id="KW-1185">Reference proteome</keyword>
<dbReference type="Pfam" id="PF00646">
    <property type="entry name" value="F-box"/>
    <property type="match status" value="1"/>
</dbReference>
<dbReference type="Proteomes" id="UP000321570">
    <property type="component" value="Unassembled WGS sequence"/>
</dbReference>
<proteinExistence type="predicted"/>
<dbReference type="SUPFAM" id="SSF81383">
    <property type="entry name" value="F-box domain"/>
    <property type="match status" value="1"/>
</dbReference>
<organism evidence="3 4">
    <name type="scientific">Hymenolepis diminuta</name>
    <name type="common">Rat tapeworm</name>
    <dbReference type="NCBI Taxonomy" id="6216"/>
    <lineage>
        <taxon>Eukaryota</taxon>
        <taxon>Metazoa</taxon>
        <taxon>Spiralia</taxon>
        <taxon>Lophotrochozoa</taxon>
        <taxon>Platyhelminthes</taxon>
        <taxon>Cestoda</taxon>
        <taxon>Eucestoda</taxon>
        <taxon>Cyclophyllidea</taxon>
        <taxon>Hymenolepididae</taxon>
        <taxon>Hymenolepis</taxon>
    </lineage>
</organism>
<dbReference type="InterPro" id="IPR001810">
    <property type="entry name" value="F-box_dom"/>
</dbReference>